<organism evidence="2 3">
    <name type="scientific">Geodia barretti</name>
    <name type="common">Barrett's horny sponge</name>
    <dbReference type="NCBI Taxonomy" id="519541"/>
    <lineage>
        <taxon>Eukaryota</taxon>
        <taxon>Metazoa</taxon>
        <taxon>Porifera</taxon>
        <taxon>Demospongiae</taxon>
        <taxon>Heteroscleromorpha</taxon>
        <taxon>Tetractinellida</taxon>
        <taxon>Astrophorina</taxon>
        <taxon>Geodiidae</taxon>
        <taxon>Geodia</taxon>
    </lineage>
</organism>
<reference evidence="2" key="1">
    <citation type="submission" date="2023-03" db="EMBL/GenBank/DDBJ databases">
        <authorList>
            <person name="Steffen K."/>
            <person name="Cardenas P."/>
        </authorList>
    </citation>
    <scope>NUCLEOTIDE SEQUENCE</scope>
</reference>
<dbReference type="SUPFAM" id="SSF81383">
    <property type="entry name" value="F-box domain"/>
    <property type="match status" value="1"/>
</dbReference>
<proteinExistence type="predicted"/>
<name>A0AA35SZT7_GEOBA</name>
<comment type="caution">
    <text evidence="2">The sequence shown here is derived from an EMBL/GenBank/DDBJ whole genome shotgun (WGS) entry which is preliminary data.</text>
</comment>
<keyword evidence="3" id="KW-1185">Reference proteome</keyword>
<dbReference type="InterPro" id="IPR001810">
    <property type="entry name" value="F-box_dom"/>
</dbReference>
<dbReference type="Gene3D" id="1.20.1280.50">
    <property type="match status" value="1"/>
</dbReference>
<dbReference type="Pfam" id="PF00646">
    <property type="entry name" value="F-box"/>
    <property type="match status" value="1"/>
</dbReference>
<dbReference type="EMBL" id="CASHTH010002957">
    <property type="protein sequence ID" value="CAI8037731.1"/>
    <property type="molecule type" value="Genomic_DNA"/>
</dbReference>
<dbReference type="InterPro" id="IPR036047">
    <property type="entry name" value="F-box-like_dom_sf"/>
</dbReference>
<evidence type="ECO:0000259" key="1">
    <source>
        <dbReference type="Pfam" id="PF00646"/>
    </source>
</evidence>
<feature type="domain" description="F-box" evidence="1">
    <location>
        <begin position="72"/>
        <end position="109"/>
    </location>
</feature>
<dbReference type="Proteomes" id="UP001174909">
    <property type="component" value="Unassembled WGS sequence"/>
</dbReference>
<evidence type="ECO:0000313" key="2">
    <source>
        <dbReference type="EMBL" id="CAI8037731.1"/>
    </source>
</evidence>
<protein>
    <recommendedName>
        <fullName evidence="1">F-box domain-containing protein</fullName>
    </recommendedName>
</protein>
<gene>
    <name evidence="2" type="ORF">GBAR_LOCUS21104</name>
</gene>
<evidence type="ECO:0000313" key="3">
    <source>
        <dbReference type="Proteomes" id="UP001174909"/>
    </source>
</evidence>
<sequence>MYSVDERREQELLFGLNNEYAEAFLKEEESDKAALVEEILTCPTSAQGAVDGKCGVERSNGWGRGSEVAGVPEIVEEILGQVPIYHLYSSCRLVCRKWNHIILREKKWRGATFCKPWPKNRAGFRHPRN</sequence>
<accession>A0AA35SZT7</accession>
<dbReference type="AlphaFoldDB" id="A0AA35SZT7"/>